<protein>
    <submittedName>
        <fullName evidence="1">Uncharacterized protein</fullName>
    </submittedName>
</protein>
<organism evidence="1 2">
    <name type="scientific">Penicillium cinerascens</name>
    <dbReference type="NCBI Taxonomy" id="70096"/>
    <lineage>
        <taxon>Eukaryota</taxon>
        <taxon>Fungi</taxon>
        <taxon>Dikarya</taxon>
        <taxon>Ascomycota</taxon>
        <taxon>Pezizomycotina</taxon>
        <taxon>Eurotiomycetes</taxon>
        <taxon>Eurotiomycetidae</taxon>
        <taxon>Eurotiales</taxon>
        <taxon>Aspergillaceae</taxon>
        <taxon>Penicillium</taxon>
    </lineage>
</organism>
<dbReference type="RefSeq" id="XP_058306924.1">
    <property type="nucleotide sequence ID" value="XM_058454675.1"/>
</dbReference>
<evidence type="ECO:0000313" key="1">
    <source>
        <dbReference type="EMBL" id="KAJ5198496.1"/>
    </source>
</evidence>
<reference evidence="1" key="1">
    <citation type="submission" date="2022-12" db="EMBL/GenBank/DDBJ databases">
        <authorList>
            <person name="Petersen C."/>
        </authorList>
    </citation>
    <scope>NUCLEOTIDE SEQUENCE</scope>
    <source>
        <strain evidence="1">IBT 15544</strain>
    </source>
</reference>
<reference evidence="1" key="2">
    <citation type="journal article" date="2023" name="IMA Fungus">
        <title>Comparative genomic study of the Penicillium genus elucidates a diverse pangenome and 15 lateral gene transfer events.</title>
        <authorList>
            <person name="Petersen C."/>
            <person name="Sorensen T."/>
            <person name="Nielsen M.R."/>
            <person name="Sondergaard T.E."/>
            <person name="Sorensen J.L."/>
            <person name="Fitzpatrick D.A."/>
            <person name="Frisvad J.C."/>
            <person name="Nielsen K.L."/>
        </authorList>
    </citation>
    <scope>NUCLEOTIDE SEQUENCE</scope>
    <source>
        <strain evidence="1">IBT 15544</strain>
    </source>
</reference>
<evidence type="ECO:0000313" key="2">
    <source>
        <dbReference type="Proteomes" id="UP001150904"/>
    </source>
</evidence>
<sequence>MTTTSQNYYRCQLLRADIAGFLASILDGARVPNVLWGEQAADIFNDRERNALQPRSLEFVIPDEALDTAIRALGFFEDHQLCLNPNCAWLQAHQGTSVPDAHFHTPWLSKIPVPTMKMNLQYILNDQDVIGIDTVSLFVKSKVLWWLPDFSFVSPETNIHMMTAKEYRPWSADWQGMYPFKVLKPTAFIEALIFLLCRDQPYANSGFKYWQKLIYAMTGKYYREEAERPLRPDFRSFWLELNCLPRWLDEPWNMLPRMRKKLILANELLPVEFRYNGMPLYPTRELVALDDVENWGKVTGYFTDPLTAIDHYMKQMLMRSFMSYRGK</sequence>
<proteinExistence type="predicted"/>
<dbReference type="OrthoDB" id="4499271at2759"/>
<keyword evidence="2" id="KW-1185">Reference proteome</keyword>
<accession>A0A9W9JR13</accession>
<dbReference type="EMBL" id="JAPQKR010000014">
    <property type="protein sequence ID" value="KAJ5198496.1"/>
    <property type="molecule type" value="Genomic_DNA"/>
</dbReference>
<dbReference type="AlphaFoldDB" id="A0A9W9JR13"/>
<dbReference type="GeneID" id="83181976"/>
<comment type="caution">
    <text evidence="1">The sequence shown here is derived from an EMBL/GenBank/DDBJ whole genome shotgun (WGS) entry which is preliminary data.</text>
</comment>
<name>A0A9W9JR13_9EURO</name>
<gene>
    <name evidence="1" type="ORF">N7498_007613</name>
</gene>
<dbReference type="Proteomes" id="UP001150904">
    <property type="component" value="Unassembled WGS sequence"/>
</dbReference>